<feature type="region of interest" description="Disordered" evidence="1">
    <location>
        <begin position="91"/>
        <end position="377"/>
    </location>
</feature>
<evidence type="ECO:0000256" key="1">
    <source>
        <dbReference type="SAM" id="MobiDB-lite"/>
    </source>
</evidence>
<gene>
    <name evidence="2" type="ORF">PTTG_26841</name>
</gene>
<reference evidence="3 4" key="3">
    <citation type="journal article" date="2017" name="G3 (Bethesda)">
        <title>Comparative analysis highlights variable genome content of wheat rusts and divergence of the mating loci.</title>
        <authorList>
            <person name="Cuomo C.A."/>
            <person name="Bakkeren G."/>
            <person name="Khalil H.B."/>
            <person name="Panwar V."/>
            <person name="Joly D."/>
            <person name="Linning R."/>
            <person name="Sakthikumar S."/>
            <person name="Song X."/>
            <person name="Adiconis X."/>
            <person name="Fan L."/>
            <person name="Goldberg J.M."/>
            <person name="Levin J.Z."/>
            <person name="Young S."/>
            <person name="Zeng Q."/>
            <person name="Anikster Y."/>
            <person name="Bruce M."/>
            <person name="Wang M."/>
            <person name="Yin C."/>
            <person name="McCallum B."/>
            <person name="Szabo L.J."/>
            <person name="Hulbert S."/>
            <person name="Chen X."/>
            <person name="Fellers J.P."/>
        </authorList>
    </citation>
    <scope>NUCLEOTIDE SEQUENCE</scope>
    <source>
        <strain evidence="4">Isolate 1-1 / race 1 (BBBD)</strain>
        <strain evidence="3">isolate 1-1 / race 1 (BBBD)</strain>
    </source>
</reference>
<dbReference type="AlphaFoldDB" id="A0A180GS82"/>
<evidence type="ECO:0000313" key="2">
    <source>
        <dbReference type="EMBL" id="OAV94843.1"/>
    </source>
</evidence>
<evidence type="ECO:0000313" key="4">
    <source>
        <dbReference type="Proteomes" id="UP000005240"/>
    </source>
</evidence>
<protein>
    <submittedName>
        <fullName evidence="2 3">Uncharacterized protein</fullName>
    </submittedName>
</protein>
<organism evidence="2">
    <name type="scientific">Puccinia triticina (isolate 1-1 / race 1 (BBBD))</name>
    <name type="common">Brown leaf rust fungus</name>
    <dbReference type="NCBI Taxonomy" id="630390"/>
    <lineage>
        <taxon>Eukaryota</taxon>
        <taxon>Fungi</taxon>
        <taxon>Dikarya</taxon>
        <taxon>Basidiomycota</taxon>
        <taxon>Pucciniomycotina</taxon>
        <taxon>Pucciniomycetes</taxon>
        <taxon>Pucciniales</taxon>
        <taxon>Pucciniaceae</taxon>
        <taxon>Puccinia</taxon>
    </lineage>
</organism>
<dbReference type="Proteomes" id="UP000005240">
    <property type="component" value="Unassembled WGS sequence"/>
</dbReference>
<reference evidence="3" key="4">
    <citation type="submission" date="2025-05" db="UniProtKB">
        <authorList>
            <consortium name="EnsemblFungi"/>
        </authorList>
    </citation>
    <scope>IDENTIFICATION</scope>
    <source>
        <strain evidence="3">isolate 1-1 / race 1 (BBBD)</strain>
    </source>
</reference>
<proteinExistence type="predicted"/>
<dbReference type="EMBL" id="ADAS02000035">
    <property type="protein sequence ID" value="OAV94843.1"/>
    <property type="molecule type" value="Genomic_DNA"/>
</dbReference>
<keyword evidence="4" id="KW-1185">Reference proteome</keyword>
<evidence type="ECO:0000313" key="3">
    <source>
        <dbReference type="EnsemblFungi" id="PTTG_26841-t43_2-p1"/>
    </source>
</evidence>
<dbReference type="OrthoDB" id="10634002at2759"/>
<sequence length="377" mass="40057">MGRSHRLGGFLGVVCKDKRATQRHVPRSLASSPTSSTIQTSTILRLKYLSQPHSFSTDRTAANMMLKAAWILVASLFIGKSAELAVPYTKQDPSSYDQYRPGGKPGPIPWSGQPGSDSSSQNGTAQDAARKQGTPDETAEEPYKKGSYGSYQPQPAKKWAGDGSDLEGKPGAEDSGASGAWYPAPQNGTVASAEKKQPGSSSAAADDGRPWISHSPDGPSLKPYPGKNSTDCTKPGKRGPSAYQGNPYNATSRGWNGTESSATSRPGEKLEDPSKQPYSEAPGAGKDGAEDENEDEDDEGEDEDDEDEDDEDEDGAKDDDADRHGRSFVAPEPPVDGDAQSPTSKGPFGHNDDSHKLPQPIYHPVSSPKPTYPDSGY</sequence>
<dbReference type="VEuPathDB" id="FungiDB:PTTG_26841"/>
<feature type="compositionally biased region" description="Polar residues" evidence="1">
    <location>
        <begin position="113"/>
        <end position="125"/>
    </location>
</feature>
<dbReference type="EnsemblFungi" id="PTTG_26841-t43_2">
    <property type="protein sequence ID" value="PTTG_26841-t43_2-p1"/>
    <property type="gene ID" value="PTTG_26841"/>
</dbReference>
<name>A0A180GS82_PUCT1</name>
<accession>A0A180GS82</accession>
<reference evidence="2" key="1">
    <citation type="submission" date="2009-11" db="EMBL/GenBank/DDBJ databases">
        <authorList>
            <consortium name="The Broad Institute Genome Sequencing Platform"/>
            <person name="Ward D."/>
            <person name="Feldgarden M."/>
            <person name="Earl A."/>
            <person name="Young S.K."/>
            <person name="Zeng Q."/>
            <person name="Koehrsen M."/>
            <person name="Alvarado L."/>
            <person name="Berlin A."/>
            <person name="Bochicchio J."/>
            <person name="Borenstein D."/>
            <person name="Chapman S.B."/>
            <person name="Chen Z."/>
            <person name="Engels R."/>
            <person name="Freedman E."/>
            <person name="Gellesch M."/>
            <person name="Goldberg J."/>
            <person name="Griggs A."/>
            <person name="Gujja S."/>
            <person name="Heilman E."/>
            <person name="Heiman D."/>
            <person name="Hepburn T."/>
            <person name="Howarth C."/>
            <person name="Jen D."/>
            <person name="Larson L."/>
            <person name="Lewis B."/>
            <person name="Mehta T."/>
            <person name="Park D."/>
            <person name="Pearson M."/>
            <person name="Roberts A."/>
            <person name="Saif S."/>
            <person name="Shea T."/>
            <person name="Shenoy N."/>
            <person name="Sisk P."/>
            <person name="Stolte C."/>
            <person name="Sykes S."/>
            <person name="Thomson T."/>
            <person name="Walk T."/>
            <person name="White J."/>
            <person name="Yandava C."/>
            <person name="Izard J."/>
            <person name="Baranova O.V."/>
            <person name="Blanton J.M."/>
            <person name="Tanner A.C."/>
            <person name="Dewhirst F.E."/>
            <person name="Haas B."/>
            <person name="Nusbaum C."/>
            <person name="Birren B."/>
        </authorList>
    </citation>
    <scope>NUCLEOTIDE SEQUENCE [LARGE SCALE GENOMIC DNA]</scope>
    <source>
        <strain evidence="2">1-1 BBBD Race 1</strain>
    </source>
</reference>
<dbReference type="STRING" id="630390.A0A180GS82"/>
<reference evidence="2" key="2">
    <citation type="submission" date="2016-05" db="EMBL/GenBank/DDBJ databases">
        <title>Comparative analysis highlights variable genome content of wheat rusts and divergence of the mating loci.</title>
        <authorList>
            <person name="Cuomo C.A."/>
            <person name="Bakkeren G."/>
            <person name="Szabo L."/>
            <person name="Khalil H."/>
            <person name="Joly D."/>
            <person name="Goldberg J."/>
            <person name="Young S."/>
            <person name="Zeng Q."/>
            <person name="Fellers J."/>
        </authorList>
    </citation>
    <scope>NUCLEOTIDE SEQUENCE [LARGE SCALE GENOMIC DNA]</scope>
    <source>
        <strain evidence="2">1-1 BBBD Race 1</strain>
    </source>
</reference>
<feature type="compositionally biased region" description="Acidic residues" evidence="1">
    <location>
        <begin position="289"/>
        <end position="317"/>
    </location>
</feature>
<feature type="compositionally biased region" description="Polar residues" evidence="1">
    <location>
        <begin position="243"/>
        <end position="264"/>
    </location>
</feature>